<sequence>MPITAGASQGSGVVLEFCATWQCISRERVLRARPMRGAGSPRRGAALGSYSKYIMAWPFSYPPYYDRDSRHRLRFASPPERYYREFYNASPPRRRTPPGQEQHNQSHNPTSTGAITQHNTRTVPIARDTLTNWDKKLVKIEDLIASIVRSLPDSRDGTLRQKA</sequence>
<accession>A0A6A6ZJ05</accession>
<evidence type="ECO:0000256" key="1">
    <source>
        <dbReference type="SAM" id="MobiDB-lite"/>
    </source>
</evidence>
<dbReference type="AlphaFoldDB" id="A0A6A6ZJ05"/>
<keyword evidence="3" id="KW-1185">Reference proteome</keyword>
<feature type="compositionally biased region" description="Polar residues" evidence="1">
    <location>
        <begin position="99"/>
        <end position="115"/>
    </location>
</feature>
<gene>
    <name evidence="2" type="ORF">CC86DRAFT_459203</name>
</gene>
<proteinExistence type="predicted"/>
<evidence type="ECO:0000313" key="2">
    <source>
        <dbReference type="EMBL" id="KAF2820976.1"/>
    </source>
</evidence>
<dbReference type="Proteomes" id="UP000799424">
    <property type="component" value="Unassembled WGS sequence"/>
</dbReference>
<dbReference type="EMBL" id="MU006238">
    <property type="protein sequence ID" value="KAF2820976.1"/>
    <property type="molecule type" value="Genomic_DNA"/>
</dbReference>
<evidence type="ECO:0000313" key="3">
    <source>
        <dbReference type="Proteomes" id="UP000799424"/>
    </source>
</evidence>
<reference evidence="2" key="1">
    <citation type="journal article" date="2020" name="Stud. Mycol.">
        <title>101 Dothideomycetes genomes: a test case for predicting lifestyles and emergence of pathogens.</title>
        <authorList>
            <person name="Haridas S."/>
            <person name="Albert R."/>
            <person name="Binder M."/>
            <person name="Bloem J."/>
            <person name="Labutti K."/>
            <person name="Salamov A."/>
            <person name="Andreopoulos B."/>
            <person name="Baker S."/>
            <person name="Barry K."/>
            <person name="Bills G."/>
            <person name="Bluhm B."/>
            <person name="Cannon C."/>
            <person name="Castanera R."/>
            <person name="Culley D."/>
            <person name="Daum C."/>
            <person name="Ezra D."/>
            <person name="Gonzalez J."/>
            <person name="Henrissat B."/>
            <person name="Kuo A."/>
            <person name="Liang C."/>
            <person name="Lipzen A."/>
            <person name="Lutzoni F."/>
            <person name="Magnuson J."/>
            <person name="Mondo S."/>
            <person name="Nolan M."/>
            <person name="Ohm R."/>
            <person name="Pangilinan J."/>
            <person name="Park H.-J."/>
            <person name="Ramirez L."/>
            <person name="Alfaro M."/>
            <person name="Sun H."/>
            <person name="Tritt A."/>
            <person name="Yoshinaga Y."/>
            <person name="Zwiers L.-H."/>
            <person name="Turgeon B."/>
            <person name="Goodwin S."/>
            <person name="Spatafora J."/>
            <person name="Crous P."/>
            <person name="Grigoriev I."/>
        </authorList>
    </citation>
    <scope>NUCLEOTIDE SEQUENCE</scope>
    <source>
        <strain evidence="2">CBS 113818</strain>
    </source>
</reference>
<protein>
    <submittedName>
        <fullName evidence="2">Uncharacterized protein</fullName>
    </submittedName>
</protein>
<feature type="region of interest" description="Disordered" evidence="1">
    <location>
        <begin position="88"/>
        <end position="115"/>
    </location>
</feature>
<organism evidence="2 3">
    <name type="scientific">Ophiobolus disseminans</name>
    <dbReference type="NCBI Taxonomy" id="1469910"/>
    <lineage>
        <taxon>Eukaryota</taxon>
        <taxon>Fungi</taxon>
        <taxon>Dikarya</taxon>
        <taxon>Ascomycota</taxon>
        <taxon>Pezizomycotina</taxon>
        <taxon>Dothideomycetes</taxon>
        <taxon>Pleosporomycetidae</taxon>
        <taxon>Pleosporales</taxon>
        <taxon>Pleosporineae</taxon>
        <taxon>Phaeosphaeriaceae</taxon>
        <taxon>Ophiobolus</taxon>
    </lineage>
</organism>
<name>A0A6A6ZJ05_9PLEO</name>